<evidence type="ECO:0000313" key="2">
    <source>
        <dbReference type="EMBL" id="KKM20255.1"/>
    </source>
</evidence>
<dbReference type="PANTHER" id="PTHR31157:SF1">
    <property type="entry name" value="SCP DOMAIN-CONTAINING PROTEIN"/>
    <property type="match status" value="1"/>
</dbReference>
<dbReference type="Gene3D" id="3.40.33.10">
    <property type="entry name" value="CAP"/>
    <property type="match status" value="1"/>
</dbReference>
<protein>
    <recommendedName>
        <fullName evidence="1">SCP domain-containing protein</fullName>
    </recommendedName>
</protein>
<organism evidence="2">
    <name type="scientific">marine sediment metagenome</name>
    <dbReference type="NCBI Taxonomy" id="412755"/>
    <lineage>
        <taxon>unclassified sequences</taxon>
        <taxon>metagenomes</taxon>
        <taxon>ecological metagenomes</taxon>
    </lineage>
</organism>
<dbReference type="Pfam" id="PF00188">
    <property type="entry name" value="CAP"/>
    <property type="match status" value="1"/>
</dbReference>
<gene>
    <name evidence="2" type="ORF">LCGC14_1647310</name>
</gene>
<feature type="domain" description="SCP" evidence="1">
    <location>
        <begin position="36"/>
        <end position="155"/>
    </location>
</feature>
<dbReference type="AlphaFoldDB" id="A0A0F9KXV3"/>
<dbReference type="EMBL" id="LAZR01013806">
    <property type="protein sequence ID" value="KKM20255.1"/>
    <property type="molecule type" value="Genomic_DNA"/>
</dbReference>
<name>A0A0F9KXV3_9ZZZZ</name>
<sequence>MKIAVIVAICLILASFSFIPQQLVDKNSIALEIHEDTNSERIKAGLHELQYNPQLAKVAEGHSDDMAQRNYFDHVTPEGLEPVHRARNAGVKCEVGENIFTVELWGNRDRLAYRAMSGWMDSEEHKAKILHESYMQEGIGIAFNYWGVAYVTQNFC</sequence>
<proteinExistence type="predicted"/>
<dbReference type="InterPro" id="IPR035940">
    <property type="entry name" value="CAP_sf"/>
</dbReference>
<dbReference type="SUPFAM" id="SSF55797">
    <property type="entry name" value="PR-1-like"/>
    <property type="match status" value="1"/>
</dbReference>
<dbReference type="CDD" id="cd05379">
    <property type="entry name" value="CAP_bacterial"/>
    <property type="match status" value="1"/>
</dbReference>
<comment type="caution">
    <text evidence="2">The sequence shown here is derived from an EMBL/GenBank/DDBJ whole genome shotgun (WGS) entry which is preliminary data.</text>
</comment>
<accession>A0A0F9KXV3</accession>
<dbReference type="InterPro" id="IPR014044">
    <property type="entry name" value="CAP_dom"/>
</dbReference>
<dbReference type="PANTHER" id="PTHR31157">
    <property type="entry name" value="SCP DOMAIN-CONTAINING PROTEIN"/>
    <property type="match status" value="1"/>
</dbReference>
<reference evidence="2" key="1">
    <citation type="journal article" date="2015" name="Nature">
        <title>Complex archaea that bridge the gap between prokaryotes and eukaryotes.</title>
        <authorList>
            <person name="Spang A."/>
            <person name="Saw J.H."/>
            <person name="Jorgensen S.L."/>
            <person name="Zaremba-Niedzwiedzka K."/>
            <person name="Martijn J."/>
            <person name="Lind A.E."/>
            <person name="van Eijk R."/>
            <person name="Schleper C."/>
            <person name="Guy L."/>
            <person name="Ettema T.J."/>
        </authorList>
    </citation>
    <scope>NUCLEOTIDE SEQUENCE</scope>
</reference>
<evidence type="ECO:0000259" key="1">
    <source>
        <dbReference type="Pfam" id="PF00188"/>
    </source>
</evidence>